<dbReference type="EMBL" id="JYDI01000066">
    <property type="protein sequence ID" value="KRY54668.1"/>
    <property type="molecule type" value="Genomic_DNA"/>
</dbReference>
<feature type="transmembrane region" description="Helical" evidence="1">
    <location>
        <begin position="242"/>
        <end position="271"/>
    </location>
</feature>
<reference evidence="2 3" key="1">
    <citation type="submission" date="2015-01" db="EMBL/GenBank/DDBJ databases">
        <title>Evolution of Trichinella species and genotypes.</title>
        <authorList>
            <person name="Korhonen P.K."/>
            <person name="Edoardo P."/>
            <person name="Giuseppe L.R."/>
            <person name="Gasser R.B."/>
        </authorList>
    </citation>
    <scope>NUCLEOTIDE SEQUENCE [LARGE SCALE GENOMIC DNA]</scope>
    <source>
        <strain evidence="2">ISS120</strain>
    </source>
</reference>
<accession>A0A0V1CZP2</accession>
<proteinExistence type="predicted"/>
<name>A0A0V1CZP2_TRIBR</name>
<evidence type="ECO:0000313" key="3">
    <source>
        <dbReference type="Proteomes" id="UP000054653"/>
    </source>
</evidence>
<keyword evidence="1" id="KW-1133">Transmembrane helix</keyword>
<sequence>MLKRNLFNRPLEKEVIACHSKRILMAPLLLKMKRHKILFLGSIVYYCAENINWTIKMNKSTFQSPIYRVGRFRMLMEAVRFENFFQAGHQENQITQTLSRQEPLIIVDRCQLVEQFFVGVCWNVSISFSLFNSDASSLSLVNNSPSVGTAMVSSAGAARKPWNHEVSKSNKQHQQPKHCRAGMLIRQQPSSTMALPAILMKVVDVSCGKLLLFGLISLTTTTATTTLFCIKQISPTFQLDVIYIMTFIVYRVGVCVCLLISSMPSLGIGLLNSKCPRRKQSSDFAAAARHNLATGIFSCTEVRSTRTYFTHQ</sequence>
<dbReference type="Proteomes" id="UP000054653">
    <property type="component" value="Unassembled WGS sequence"/>
</dbReference>
<evidence type="ECO:0000313" key="2">
    <source>
        <dbReference type="EMBL" id="KRY54668.1"/>
    </source>
</evidence>
<comment type="caution">
    <text evidence="2">The sequence shown here is derived from an EMBL/GenBank/DDBJ whole genome shotgun (WGS) entry which is preliminary data.</text>
</comment>
<dbReference type="AlphaFoldDB" id="A0A0V1CZP2"/>
<keyword evidence="1" id="KW-0812">Transmembrane</keyword>
<protein>
    <submittedName>
        <fullName evidence="2">Uncharacterized protein</fullName>
    </submittedName>
</protein>
<keyword evidence="1" id="KW-0472">Membrane</keyword>
<feature type="transmembrane region" description="Helical" evidence="1">
    <location>
        <begin position="210"/>
        <end position="230"/>
    </location>
</feature>
<keyword evidence="3" id="KW-1185">Reference proteome</keyword>
<evidence type="ECO:0000256" key="1">
    <source>
        <dbReference type="SAM" id="Phobius"/>
    </source>
</evidence>
<gene>
    <name evidence="2" type="ORF">T03_9711</name>
</gene>
<organism evidence="2 3">
    <name type="scientific">Trichinella britovi</name>
    <name type="common">Parasitic roundworm</name>
    <dbReference type="NCBI Taxonomy" id="45882"/>
    <lineage>
        <taxon>Eukaryota</taxon>
        <taxon>Metazoa</taxon>
        <taxon>Ecdysozoa</taxon>
        <taxon>Nematoda</taxon>
        <taxon>Enoplea</taxon>
        <taxon>Dorylaimia</taxon>
        <taxon>Trichinellida</taxon>
        <taxon>Trichinellidae</taxon>
        <taxon>Trichinella</taxon>
    </lineage>
</organism>